<organism evidence="1">
    <name type="scientific">Sporolactobacillus sp. Y61</name>
    <dbReference type="NCBI Taxonomy" id="3160863"/>
    <lineage>
        <taxon>Bacteria</taxon>
        <taxon>Bacillati</taxon>
        <taxon>Bacillota</taxon>
        <taxon>Bacilli</taxon>
        <taxon>Bacillales</taxon>
        <taxon>Sporolactobacillaceae</taxon>
        <taxon>Sporolactobacillus</taxon>
    </lineage>
</organism>
<dbReference type="Gene3D" id="3.40.50.80">
    <property type="entry name" value="Nucleotide-binding domain of ferredoxin-NADP reductase (FNR) module"/>
    <property type="match status" value="1"/>
</dbReference>
<name>A0AAU8IFC7_9BACL</name>
<evidence type="ECO:0000313" key="1">
    <source>
        <dbReference type="EMBL" id="XCJ16939.1"/>
    </source>
</evidence>
<proteinExistence type="predicted"/>
<reference evidence="1" key="1">
    <citation type="submission" date="2024-06" db="EMBL/GenBank/DDBJ databases">
        <authorList>
            <person name="Fan A."/>
            <person name="Zhang F.Y."/>
            <person name="Zhang L."/>
        </authorList>
    </citation>
    <scope>NUCLEOTIDE SEQUENCE</scope>
    <source>
        <strain evidence="1">Y61</strain>
    </source>
</reference>
<protein>
    <recommendedName>
        <fullName evidence="2">Oxidoreductase FAD/NAD(P)-binding domain-containing protein</fullName>
    </recommendedName>
</protein>
<sequence length="70" mass="8006">MLVVTEAESDEWRTELSYIDEKILKRYVTEISKPVYYLSGPAGMVKDMYKMLVNVGANEDHIKTEGLSGY</sequence>
<dbReference type="InterPro" id="IPR039261">
    <property type="entry name" value="FNR_nucleotide-bd"/>
</dbReference>
<dbReference type="AlphaFoldDB" id="A0AAU8IFC7"/>
<accession>A0AAU8IFC7</accession>
<gene>
    <name evidence="1" type="ORF">ABNN70_15250</name>
</gene>
<dbReference type="SUPFAM" id="SSF52343">
    <property type="entry name" value="Ferredoxin reductase-like, C-terminal NADP-linked domain"/>
    <property type="match status" value="1"/>
</dbReference>
<dbReference type="RefSeq" id="WP_353948280.1">
    <property type="nucleotide sequence ID" value="NZ_CP159510.1"/>
</dbReference>
<evidence type="ECO:0008006" key="2">
    <source>
        <dbReference type="Google" id="ProtNLM"/>
    </source>
</evidence>
<dbReference type="EMBL" id="CP159510">
    <property type="protein sequence ID" value="XCJ16939.1"/>
    <property type="molecule type" value="Genomic_DNA"/>
</dbReference>